<keyword evidence="2" id="KW-1185">Reference proteome</keyword>
<name>A0A8S1JNU2_PARPR</name>
<comment type="caution">
    <text evidence="1">The sequence shown here is derived from an EMBL/GenBank/DDBJ whole genome shotgun (WGS) entry which is preliminary data.</text>
</comment>
<dbReference type="EMBL" id="CAJJDM010000002">
    <property type="protein sequence ID" value="CAD8043701.1"/>
    <property type="molecule type" value="Genomic_DNA"/>
</dbReference>
<reference evidence="1" key="1">
    <citation type="submission" date="2021-01" db="EMBL/GenBank/DDBJ databases">
        <authorList>
            <consortium name="Genoscope - CEA"/>
            <person name="William W."/>
        </authorList>
    </citation>
    <scope>NUCLEOTIDE SEQUENCE</scope>
</reference>
<evidence type="ECO:0000313" key="1">
    <source>
        <dbReference type="EMBL" id="CAD8043701.1"/>
    </source>
</evidence>
<organism evidence="1 2">
    <name type="scientific">Paramecium primaurelia</name>
    <dbReference type="NCBI Taxonomy" id="5886"/>
    <lineage>
        <taxon>Eukaryota</taxon>
        <taxon>Sar</taxon>
        <taxon>Alveolata</taxon>
        <taxon>Ciliophora</taxon>
        <taxon>Intramacronucleata</taxon>
        <taxon>Oligohymenophorea</taxon>
        <taxon>Peniculida</taxon>
        <taxon>Parameciidae</taxon>
        <taxon>Paramecium</taxon>
    </lineage>
</organism>
<evidence type="ECO:0000313" key="2">
    <source>
        <dbReference type="Proteomes" id="UP000688137"/>
    </source>
</evidence>
<gene>
    <name evidence="1" type="ORF">PPRIM_AZ9-3.1.T0050355</name>
</gene>
<dbReference type="AlphaFoldDB" id="A0A8S1JNU2"/>
<sequence>MSEPQADRILSIANQETVNRLFRVCYKQITGQRPVGKFQDSDHQAVLNCHRRMVEVLKIVAPAIVPLREE</sequence>
<proteinExistence type="predicted"/>
<accession>A0A8S1JNU2</accession>
<dbReference type="Proteomes" id="UP000688137">
    <property type="component" value="Unassembled WGS sequence"/>
</dbReference>
<protein>
    <submittedName>
        <fullName evidence="1">Uncharacterized protein</fullName>
    </submittedName>
</protein>